<accession>A0A118K724</accession>
<organism evidence="6 7">
    <name type="scientific">Cynara cardunculus var. scolymus</name>
    <name type="common">Globe artichoke</name>
    <name type="synonym">Cynara scolymus</name>
    <dbReference type="NCBI Taxonomy" id="59895"/>
    <lineage>
        <taxon>Eukaryota</taxon>
        <taxon>Viridiplantae</taxon>
        <taxon>Streptophyta</taxon>
        <taxon>Embryophyta</taxon>
        <taxon>Tracheophyta</taxon>
        <taxon>Spermatophyta</taxon>
        <taxon>Magnoliopsida</taxon>
        <taxon>eudicotyledons</taxon>
        <taxon>Gunneridae</taxon>
        <taxon>Pentapetalae</taxon>
        <taxon>asterids</taxon>
        <taxon>campanulids</taxon>
        <taxon>Asterales</taxon>
        <taxon>Asteraceae</taxon>
        <taxon>Carduoideae</taxon>
        <taxon>Cardueae</taxon>
        <taxon>Carduinae</taxon>
        <taxon>Cynara</taxon>
    </lineage>
</organism>
<dbReference type="PANTHER" id="PTHR10903:SF184">
    <property type="entry name" value="GTP-BINDING PROTEIN A"/>
    <property type="match status" value="1"/>
</dbReference>
<dbReference type="STRING" id="59895.A0A118K724"/>
<dbReference type="Proteomes" id="UP000243975">
    <property type="component" value="Unassembled WGS sequence"/>
</dbReference>
<dbReference type="Gene3D" id="3.40.50.300">
    <property type="entry name" value="P-loop containing nucleotide triphosphate hydrolases"/>
    <property type="match status" value="1"/>
</dbReference>
<dbReference type="SUPFAM" id="SSF52540">
    <property type="entry name" value="P-loop containing nucleoside triphosphate hydrolases"/>
    <property type="match status" value="1"/>
</dbReference>
<keyword evidence="4" id="KW-0472">Membrane</keyword>
<feature type="transmembrane region" description="Helical" evidence="4">
    <location>
        <begin position="12"/>
        <end position="32"/>
    </location>
</feature>
<dbReference type="InterPro" id="IPR045058">
    <property type="entry name" value="GIMA/IAN/Toc"/>
</dbReference>
<dbReference type="Pfam" id="PF04548">
    <property type="entry name" value="AIG1"/>
    <property type="match status" value="1"/>
</dbReference>
<evidence type="ECO:0000256" key="2">
    <source>
        <dbReference type="ARBA" id="ARBA00023134"/>
    </source>
</evidence>
<evidence type="ECO:0000256" key="4">
    <source>
        <dbReference type="SAM" id="Phobius"/>
    </source>
</evidence>
<feature type="coiled-coil region" evidence="3">
    <location>
        <begin position="135"/>
        <end position="162"/>
    </location>
</feature>
<dbReference type="PANTHER" id="PTHR10903">
    <property type="entry name" value="GTPASE, IMAP FAMILY MEMBER-RELATED"/>
    <property type="match status" value="1"/>
</dbReference>
<dbReference type="InterPro" id="IPR027417">
    <property type="entry name" value="P-loop_NTPase"/>
</dbReference>
<evidence type="ECO:0000256" key="1">
    <source>
        <dbReference type="ARBA" id="ARBA00022741"/>
    </source>
</evidence>
<reference evidence="6 7" key="1">
    <citation type="journal article" date="2016" name="Sci. Rep.">
        <title>The genome sequence of the outbreeding globe artichoke constructed de novo incorporating a phase-aware low-pass sequencing strategy of F1 progeny.</title>
        <authorList>
            <person name="Scaglione D."/>
            <person name="Reyes-Chin-Wo S."/>
            <person name="Acquadro A."/>
            <person name="Froenicke L."/>
            <person name="Portis E."/>
            <person name="Beitel C."/>
            <person name="Tirone M."/>
            <person name="Mauro R."/>
            <person name="Lo Monaco A."/>
            <person name="Mauromicale G."/>
            <person name="Faccioli P."/>
            <person name="Cattivelli L."/>
            <person name="Rieseberg L."/>
            <person name="Michelmore R."/>
            <person name="Lanteri S."/>
        </authorList>
    </citation>
    <scope>NUCLEOTIDE SEQUENCE [LARGE SCALE GENOMIC DNA]</scope>
    <source>
        <strain evidence="6">2C</strain>
    </source>
</reference>
<comment type="caution">
    <text evidence="6">The sequence shown here is derived from an EMBL/GenBank/DDBJ whole genome shotgun (WGS) entry which is preliminary data.</text>
</comment>
<keyword evidence="1" id="KW-0547">Nucleotide-binding</keyword>
<proteinExistence type="predicted"/>
<keyword evidence="3" id="KW-0175">Coiled coil</keyword>
<feature type="domain" description="AIG1-type G" evidence="5">
    <location>
        <begin position="30"/>
        <end position="123"/>
    </location>
</feature>
<keyword evidence="2" id="KW-0342">GTP-binding</keyword>
<dbReference type="InterPro" id="IPR006703">
    <property type="entry name" value="G_AIG1"/>
</dbReference>
<gene>
    <name evidence="6" type="ORF">Ccrd_010014</name>
</gene>
<name>A0A118K724_CYNCS</name>
<dbReference type="EMBL" id="LEKV01000076">
    <property type="protein sequence ID" value="KVI11578.1"/>
    <property type="molecule type" value="Genomic_DNA"/>
</dbReference>
<dbReference type="Gramene" id="KVI11578">
    <property type="protein sequence ID" value="KVI11578"/>
    <property type="gene ID" value="Ccrd_010014"/>
</dbReference>
<keyword evidence="4" id="KW-0812">Transmembrane</keyword>
<evidence type="ECO:0000313" key="7">
    <source>
        <dbReference type="Proteomes" id="UP000243975"/>
    </source>
</evidence>
<evidence type="ECO:0000256" key="3">
    <source>
        <dbReference type="SAM" id="Coils"/>
    </source>
</evidence>
<evidence type="ECO:0000259" key="5">
    <source>
        <dbReference type="Pfam" id="PF04548"/>
    </source>
</evidence>
<keyword evidence="4" id="KW-1133">Transmembrane helix</keyword>
<dbReference type="AlphaFoldDB" id="A0A118K724"/>
<evidence type="ECO:0000313" key="6">
    <source>
        <dbReference type="EMBL" id="KVI11578.1"/>
    </source>
</evidence>
<keyword evidence="7" id="KW-1185">Reference proteome</keyword>
<sequence length="169" mass="19254">MISYSTSQYIRLGFSHCTTIAFISIAPISGLFDSSVDYETIRKEIVRCIKMVVDGIHAILLVYSVCHRFSDEEKAAISVLQDLFGKKICDYMIVVFTCGDELELDYKTLEDFICKCPQALKTARLKFERNVETAIKKVEGGVDRLREELKEAKTMEEKWKQSSSSCVIL</sequence>
<protein>
    <submittedName>
        <fullName evidence="6">AIG1-like protein</fullName>
    </submittedName>
</protein>
<dbReference type="GO" id="GO:0005525">
    <property type="term" value="F:GTP binding"/>
    <property type="evidence" value="ECO:0007669"/>
    <property type="project" value="UniProtKB-KW"/>
</dbReference>